<dbReference type="Pfam" id="PF01156">
    <property type="entry name" value="IU_nuc_hydro"/>
    <property type="match status" value="1"/>
</dbReference>
<dbReference type="AlphaFoldDB" id="A0A939H9Q1"/>
<dbReference type="PANTHER" id="PTHR12304">
    <property type="entry name" value="INOSINE-URIDINE PREFERRING NUCLEOSIDE HYDROLASE"/>
    <property type="match status" value="1"/>
</dbReference>
<evidence type="ECO:0000256" key="1">
    <source>
        <dbReference type="ARBA" id="ARBA00022801"/>
    </source>
</evidence>
<evidence type="ECO:0000256" key="2">
    <source>
        <dbReference type="ARBA" id="ARBA00023295"/>
    </source>
</evidence>
<dbReference type="Gene3D" id="3.90.245.10">
    <property type="entry name" value="Ribonucleoside hydrolase-like"/>
    <property type="match status" value="1"/>
</dbReference>
<keyword evidence="2" id="KW-0326">Glycosidase</keyword>
<evidence type="ECO:0000313" key="4">
    <source>
        <dbReference type="EMBL" id="MBO1265114.1"/>
    </source>
</evidence>
<dbReference type="SUPFAM" id="SSF53590">
    <property type="entry name" value="Nucleoside hydrolase"/>
    <property type="match status" value="1"/>
</dbReference>
<gene>
    <name evidence="4" type="ORF">J3A84_08760</name>
</gene>
<dbReference type="EMBL" id="JAFNJU010000006">
    <property type="protein sequence ID" value="MBO1265114.1"/>
    <property type="molecule type" value="Genomic_DNA"/>
</dbReference>
<protein>
    <submittedName>
        <fullName evidence="4">Nucleoside hydrolase</fullName>
    </submittedName>
</protein>
<evidence type="ECO:0000259" key="3">
    <source>
        <dbReference type="Pfam" id="PF01156"/>
    </source>
</evidence>
<dbReference type="InterPro" id="IPR036452">
    <property type="entry name" value="Ribo_hydro-like"/>
</dbReference>
<dbReference type="GO" id="GO:0006152">
    <property type="term" value="P:purine nucleoside catabolic process"/>
    <property type="evidence" value="ECO:0007669"/>
    <property type="project" value="TreeGrafter"/>
</dbReference>
<dbReference type="InterPro" id="IPR001910">
    <property type="entry name" value="Inosine/uridine_hydrolase_dom"/>
</dbReference>
<organism evidence="4 5">
    <name type="scientific">Proteiniclasticum aestuarii</name>
    <dbReference type="NCBI Taxonomy" id="2817862"/>
    <lineage>
        <taxon>Bacteria</taxon>
        <taxon>Bacillati</taxon>
        <taxon>Bacillota</taxon>
        <taxon>Clostridia</taxon>
        <taxon>Eubacteriales</taxon>
        <taxon>Clostridiaceae</taxon>
        <taxon>Proteiniclasticum</taxon>
    </lineage>
</organism>
<evidence type="ECO:0000313" key="5">
    <source>
        <dbReference type="Proteomes" id="UP000664218"/>
    </source>
</evidence>
<dbReference type="Proteomes" id="UP000664218">
    <property type="component" value="Unassembled WGS sequence"/>
</dbReference>
<keyword evidence="1 4" id="KW-0378">Hydrolase</keyword>
<accession>A0A939H9Q1</accession>
<dbReference type="PANTHER" id="PTHR12304:SF4">
    <property type="entry name" value="URIDINE NUCLEOSIDASE"/>
    <property type="match status" value="1"/>
</dbReference>
<sequence length="308" mass="34277">MNKMIIDCDPGHDDALAILVACSEKHIFDIKGVGTVGGNHHVERITDNARLILQTIEEKIPLFQGCHKPLQRELEVQPHAHGDSGMDGLAEIPEIIYPVEEKHAVEAYRDILKTHKDVTIAALGPLTNIAMLLHLYPEVKSSIQCISLMGGGIHHGNITPYAEFNIYADPEAAKMVFSSGVPIIMSGLDVTEKAYLEWKDIEPLKDCGAVGFFSHELLKFYHESGKQFGFDVSALHDICAVAVISRPDLFTWEDLHVEISCEGITRGMTCADRRLKPSREGKVRVVMDVDQKAFAAYVLDCIRSYERK</sequence>
<keyword evidence="5" id="KW-1185">Reference proteome</keyword>
<dbReference type="CDD" id="cd02651">
    <property type="entry name" value="nuc_hydro_IU_UC_XIUA"/>
    <property type="match status" value="1"/>
</dbReference>
<dbReference type="GO" id="GO:0005829">
    <property type="term" value="C:cytosol"/>
    <property type="evidence" value="ECO:0007669"/>
    <property type="project" value="TreeGrafter"/>
</dbReference>
<feature type="domain" description="Inosine/uridine-preferring nucleoside hydrolase" evidence="3">
    <location>
        <begin position="4"/>
        <end position="295"/>
    </location>
</feature>
<dbReference type="GO" id="GO:0008477">
    <property type="term" value="F:purine nucleosidase activity"/>
    <property type="evidence" value="ECO:0007669"/>
    <property type="project" value="TreeGrafter"/>
</dbReference>
<dbReference type="RefSeq" id="WP_207599639.1">
    <property type="nucleotide sequence ID" value="NZ_JAFNJU010000006.1"/>
</dbReference>
<proteinExistence type="predicted"/>
<dbReference type="InterPro" id="IPR023186">
    <property type="entry name" value="IUNH"/>
</dbReference>
<name>A0A939H9Q1_9CLOT</name>
<reference evidence="4" key="1">
    <citation type="submission" date="2021-03" db="EMBL/GenBank/DDBJ databases">
        <title>Proteiniclasticum marinus sp. nov., isolated from tidal flat sediment.</title>
        <authorList>
            <person name="Namirimu T."/>
            <person name="Yang J.-A."/>
            <person name="Yang S.-H."/>
            <person name="Kim Y.-J."/>
            <person name="Kwon K.K."/>
        </authorList>
    </citation>
    <scope>NUCLEOTIDE SEQUENCE</scope>
    <source>
        <strain evidence="4">SCR006</strain>
    </source>
</reference>
<comment type="caution">
    <text evidence="4">The sequence shown here is derived from an EMBL/GenBank/DDBJ whole genome shotgun (WGS) entry which is preliminary data.</text>
</comment>